<comment type="caution">
    <text evidence="2">The sequence shown here is derived from an EMBL/GenBank/DDBJ whole genome shotgun (WGS) entry which is preliminary data.</text>
</comment>
<feature type="signal peptide" evidence="1">
    <location>
        <begin position="1"/>
        <end position="20"/>
    </location>
</feature>
<reference evidence="2 3" key="1">
    <citation type="submission" date="2019-01" db="EMBL/GenBank/DDBJ databases">
        <title>Draft genome sequence of Psathyrella aberdarensis IHI B618.</title>
        <authorList>
            <person name="Buettner E."/>
            <person name="Kellner H."/>
        </authorList>
    </citation>
    <scope>NUCLEOTIDE SEQUENCE [LARGE SCALE GENOMIC DNA]</scope>
    <source>
        <strain evidence="2 3">IHI B618</strain>
    </source>
</reference>
<dbReference type="AlphaFoldDB" id="A0A4Q2DFV0"/>
<sequence>MVYVSKPVVVAALIIAPAIAAPVSDIAGSEEQYTREYEDSEFEAREPLKFNLGKLKSVGRGAGKALDRVGTVATIASIFRSQPQGQQQPREFEDFELEAREPGRGWELGKKAFLAGSAAAAFGTMIAPIFKRPKNPTYKRGFEDEDIFERDFDEDLFERDLEIDSDLLERYLDDDEFYGREFGELEERAINPGSLLRIGKALGRGVKYVVPAAGLAGFGLGVAAKLRSRDFDEGIEVYERDAESVLDELD</sequence>
<dbReference type="Proteomes" id="UP000290288">
    <property type="component" value="Unassembled WGS sequence"/>
</dbReference>
<feature type="chain" id="PRO_5020810785" evidence="1">
    <location>
        <begin position="21"/>
        <end position="250"/>
    </location>
</feature>
<protein>
    <submittedName>
        <fullName evidence="2">Uncharacterized protein</fullName>
    </submittedName>
</protein>
<keyword evidence="1" id="KW-0732">Signal</keyword>
<accession>A0A4Q2DFV0</accession>
<evidence type="ECO:0000313" key="2">
    <source>
        <dbReference type="EMBL" id="RXW17891.1"/>
    </source>
</evidence>
<proteinExistence type="predicted"/>
<organism evidence="2 3">
    <name type="scientific">Candolleomyces aberdarensis</name>
    <dbReference type="NCBI Taxonomy" id="2316362"/>
    <lineage>
        <taxon>Eukaryota</taxon>
        <taxon>Fungi</taxon>
        <taxon>Dikarya</taxon>
        <taxon>Basidiomycota</taxon>
        <taxon>Agaricomycotina</taxon>
        <taxon>Agaricomycetes</taxon>
        <taxon>Agaricomycetidae</taxon>
        <taxon>Agaricales</taxon>
        <taxon>Agaricineae</taxon>
        <taxon>Psathyrellaceae</taxon>
        <taxon>Candolleomyces</taxon>
    </lineage>
</organism>
<evidence type="ECO:0000256" key="1">
    <source>
        <dbReference type="SAM" id="SignalP"/>
    </source>
</evidence>
<keyword evidence="3" id="KW-1185">Reference proteome</keyword>
<dbReference type="OrthoDB" id="2976636at2759"/>
<dbReference type="EMBL" id="SDEE01000306">
    <property type="protein sequence ID" value="RXW17891.1"/>
    <property type="molecule type" value="Genomic_DNA"/>
</dbReference>
<gene>
    <name evidence="2" type="ORF">EST38_g7967</name>
</gene>
<name>A0A4Q2DFV0_9AGAR</name>
<evidence type="ECO:0000313" key="3">
    <source>
        <dbReference type="Proteomes" id="UP000290288"/>
    </source>
</evidence>